<feature type="compositionally biased region" description="Acidic residues" evidence="1">
    <location>
        <begin position="43"/>
        <end position="57"/>
    </location>
</feature>
<organism evidence="2 3">
    <name type="scientific">Brassica carinata</name>
    <name type="common">Ethiopian mustard</name>
    <name type="synonym">Abyssinian cabbage</name>
    <dbReference type="NCBI Taxonomy" id="52824"/>
    <lineage>
        <taxon>Eukaryota</taxon>
        <taxon>Viridiplantae</taxon>
        <taxon>Streptophyta</taxon>
        <taxon>Embryophyta</taxon>
        <taxon>Tracheophyta</taxon>
        <taxon>Spermatophyta</taxon>
        <taxon>Magnoliopsida</taxon>
        <taxon>eudicotyledons</taxon>
        <taxon>Gunneridae</taxon>
        <taxon>Pentapetalae</taxon>
        <taxon>rosids</taxon>
        <taxon>malvids</taxon>
        <taxon>Brassicales</taxon>
        <taxon>Brassicaceae</taxon>
        <taxon>Brassiceae</taxon>
        <taxon>Brassica</taxon>
    </lineage>
</organism>
<dbReference type="EMBL" id="JAAMPC010000001">
    <property type="protein sequence ID" value="KAG2332234.1"/>
    <property type="molecule type" value="Genomic_DNA"/>
</dbReference>
<dbReference type="AlphaFoldDB" id="A0A8X7WJS6"/>
<name>A0A8X7WJS6_BRACI</name>
<dbReference type="Proteomes" id="UP000886595">
    <property type="component" value="Unassembled WGS sequence"/>
</dbReference>
<evidence type="ECO:0000256" key="1">
    <source>
        <dbReference type="SAM" id="MobiDB-lite"/>
    </source>
</evidence>
<comment type="caution">
    <text evidence="2">The sequence shown here is derived from an EMBL/GenBank/DDBJ whole genome shotgun (WGS) entry which is preliminary data.</text>
</comment>
<keyword evidence="3" id="KW-1185">Reference proteome</keyword>
<dbReference type="OrthoDB" id="1935573at2759"/>
<evidence type="ECO:0000313" key="3">
    <source>
        <dbReference type="Proteomes" id="UP000886595"/>
    </source>
</evidence>
<reference evidence="2 3" key="1">
    <citation type="submission" date="2020-02" db="EMBL/GenBank/DDBJ databases">
        <authorList>
            <person name="Ma Q."/>
            <person name="Huang Y."/>
            <person name="Song X."/>
            <person name="Pei D."/>
        </authorList>
    </citation>
    <scope>NUCLEOTIDE SEQUENCE [LARGE SCALE GENOMIC DNA]</scope>
    <source>
        <strain evidence="2">Sxm20200214</strain>
        <tissue evidence="2">Leaf</tissue>
    </source>
</reference>
<proteinExistence type="predicted"/>
<feature type="region of interest" description="Disordered" evidence="1">
    <location>
        <begin position="43"/>
        <end position="77"/>
    </location>
</feature>
<evidence type="ECO:0000313" key="2">
    <source>
        <dbReference type="EMBL" id="KAG2332234.1"/>
    </source>
</evidence>
<protein>
    <submittedName>
        <fullName evidence="2">Uncharacterized protein</fullName>
    </submittedName>
</protein>
<accession>A0A8X7WJS6</accession>
<sequence length="77" mass="8707">MGPEELHGQMEHDFDIRSTMIEKIISHVVSWFTGAVVGADDLEMDDGDEIAEDDDDVEGRMKKVMTDEQGKKSRKSH</sequence>
<feature type="compositionally biased region" description="Basic and acidic residues" evidence="1">
    <location>
        <begin position="58"/>
        <end position="71"/>
    </location>
</feature>
<gene>
    <name evidence="2" type="ORF">Bca52824_003414</name>
</gene>